<sequence>MSPRNVACVAANSEPQAQLEEDMKNFIQYKIFGASHLKLKPDVVPHNFACQPERANNSTELNITAFKKLNRKRLLSDILKENNQDSCNIKKPFTNEGSASKLPFSEFSPTEHFQSEFSHSDCADSAQNETALFTVSNAENAFEIRILKPTDPVHQSLTWSEYKKCNTSKYLVAVTCDGMIAYISQGYSGRISDVLLFEKCGITQILPEGCGILADRGYKQIDKILNQFKCKLIRPPSVSSTVKPSKSEGFMLKKS</sequence>
<comment type="caution">
    <text evidence="4">The sequence shown here is derived from an EMBL/GenBank/DDBJ whole genome shotgun (WGS) entry which is preliminary data.</text>
</comment>
<dbReference type="PANTHER" id="PTHR23080:SF144">
    <property type="entry name" value="SPINDLE AND KINETOCHORE ASSOCIATED COMPLEX SUBUNIT 3"/>
    <property type="match status" value="1"/>
</dbReference>
<protein>
    <recommendedName>
        <fullName evidence="3">DDE Tnp4 domain-containing protein</fullName>
    </recommendedName>
</protein>
<dbReference type="AlphaFoldDB" id="A0ABD2VV31"/>
<evidence type="ECO:0000256" key="1">
    <source>
        <dbReference type="ARBA" id="ARBA00001968"/>
    </source>
</evidence>
<proteinExistence type="predicted"/>
<name>A0ABD2VV31_9HYME</name>
<dbReference type="InterPro" id="IPR027806">
    <property type="entry name" value="HARBI1_dom"/>
</dbReference>
<evidence type="ECO:0000313" key="4">
    <source>
        <dbReference type="EMBL" id="KAL3384574.1"/>
    </source>
</evidence>
<comment type="cofactor">
    <cofactor evidence="1">
        <name>a divalent metal cation</name>
        <dbReference type="ChEBI" id="CHEBI:60240"/>
    </cofactor>
</comment>
<keyword evidence="5" id="KW-1185">Reference proteome</keyword>
<feature type="domain" description="DDE Tnp4" evidence="3">
    <location>
        <begin position="142"/>
        <end position="229"/>
    </location>
</feature>
<dbReference type="EMBL" id="JBJJXI010000170">
    <property type="protein sequence ID" value="KAL3384574.1"/>
    <property type="molecule type" value="Genomic_DNA"/>
</dbReference>
<dbReference type="Proteomes" id="UP001627154">
    <property type="component" value="Unassembled WGS sequence"/>
</dbReference>
<gene>
    <name evidence="4" type="ORF">TKK_019671</name>
</gene>
<reference evidence="4 5" key="1">
    <citation type="journal article" date="2024" name="bioRxiv">
        <title>A reference genome for Trichogramma kaykai: A tiny desert-dwelling parasitoid wasp with competing sex-ratio distorters.</title>
        <authorList>
            <person name="Culotta J."/>
            <person name="Lindsey A.R."/>
        </authorList>
    </citation>
    <scope>NUCLEOTIDE SEQUENCE [LARGE SCALE GENOMIC DNA]</scope>
    <source>
        <strain evidence="4 5">KSX58</strain>
    </source>
</reference>
<dbReference type="GO" id="GO:0046872">
    <property type="term" value="F:metal ion binding"/>
    <property type="evidence" value="ECO:0007669"/>
    <property type="project" value="UniProtKB-KW"/>
</dbReference>
<evidence type="ECO:0000313" key="5">
    <source>
        <dbReference type="Proteomes" id="UP001627154"/>
    </source>
</evidence>
<keyword evidence="2" id="KW-0479">Metal-binding</keyword>
<dbReference type="PANTHER" id="PTHR23080">
    <property type="entry name" value="THAP DOMAIN PROTEIN"/>
    <property type="match status" value="1"/>
</dbReference>
<evidence type="ECO:0000256" key="2">
    <source>
        <dbReference type="ARBA" id="ARBA00022723"/>
    </source>
</evidence>
<accession>A0ABD2VV31</accession>
<evidence type="ECO:0000259" key="3">
    <source>
        <dbReference type="Pfam" id="PF13359"/>
    </source>
</evidence>
<organism evidence="4 5">
    <name type="scientific">Trichogramma kaykai</name>
    <dbReference type="NCBI Taxonomy" id="54128"/>
    <lineage>
        <taxon>Eukaryota</taxon>
        <taxon>Metazoa</taxon>
        <taxon>Ecdysozoa</taxon>
        <taxon>Arthropoda</taxon>
        <taxon>Hexapoda</taxon>
        <taxon>Insecta</taxon>
        <taxon>Pterygota</taxon>
        <taxon>Neoptera</taxon>
        <taxon>Endopterygota</taxon>
        <taxon>Hymenoptera</taxon>
        <taxon>Apocrita</taxon>
        <taxon>Proctotrupomorpha</taxon>
        <taxon>Chalcidoidea</taxon>
        <taxon>Trichogrammatidae</taxon>
        <taxon>Trichogramma</taxon>
    </lineage>
</organism>
<dbReference type="Pfam" id="PF13359">
    <property type="entry name" value="DDE_Tnp_4"/>
    <property type="match status" value="1"/>
</dbReference>